<dbReference type="PROSITE" id="PS51257">
    <property type="entry name" value="PROKAR_LIPOPROTEIN"/>
    <property type="match status" value="1"/>
</dbReference>
<accession>A0A1H9VS85</accession>
<dbReference type="AlphaFoldDB" id="A0A1H9VS85"/>
<feature type="chain" id="PRO_5011492036" description="DUF3347 domain-containing protein" evidence="1">
    <location>
        <begin position="23"/>
        <end position="178"/>
    </location>
</feature>
<proteinExistence type="predicted"/>
<evidence type="ECO:0000259" key="2">
    <source>
        <dbReference type="Pfam" id="PF11827"/>
    </source>
</evidence>
<dbReference type="Proteomes" id="UP000199572">
    <property type="component" value="Unassembled WGS sequence"/>
</dbReference>
<dbReference type="EMBL" id="FOGG01000048">
    <property type="protein sequence ID" value="SES24399.1"/>
    <property type="molecule type" value="Genomic_DNA"/>
</dbReference>
<dbReference type="InterPro" id="IPR021782">
    <property type="entry name" value="DUF3347"/>
</dbReference>
<gene>
    <name evidence="3" type="ORF">SAMN04488023_14811</name>
</gene>
<evidence type="ECO:0000313" key="3">
    <source>
        <dbReference type="EMBL" id="SES24399.1"/>
    </source>
</evidence>
<reference evidence="3 4" key="1">
    <citation type="submission" date="2016-10" db="EMBL/GenBank/DDBJ databases">
        <authorList>
            <person name="de Groot N.N."/>
        </authorList>
    </citation>
    <scope>NUCLEOTIDE SEQUENCE [LARGE SCALE GENOMIC DNA]</scope>
    <source>
        <strain evidence="3 4">DSM 18610</strain>
    </source>
</reference>
<evidence type="ECO:0000313" key="4">
    <source>
        <dbReference type="Proteomes" id="UP000199572"/>
    </source>
</evidence>
<dbReference type="STRING" id="390241.SAMN04488023_14811"/>
<feature type="domain" description="DUF3347" evidence="2">
    <location>
        <begin position="46"/>
        <end position="136"/>
    </location>
</feature>
<sequence>MKKQIQILSLALLLGCSVPAMAQLSSKAEVATPELAAQREELKKQVTQSYLDIKNSLVSSDSVGASKAAEVFVSALKKFKFKKLTLEQMNEATTTRTELMALANEIANTQKINQQRKTLGKLSTKFWPIAAKFKPENMPLYQQVCPMTGETWLSDVKEIKNPYYPKNMLTCGEVKASL</sequence>
<dbReference type="OrthoDB" id="5513217at2"/>
<feature type="signal peptide" evidence="1">
    <location>
        <begin position="1"/>
        <end position="22"/>
    </location>
</feature>
<protein>
    <recommendedName>
        <fullName evidence="2">DUF3347 domain-containing protein</fullName>
    </recommendedName>
</protein>
<dbReference type="Pfam" id="PF11827">
    <property type="entry name" value="DUF3347"/>
    <property type="match status" value="1"/>
</dbReference>
<evidence type="ECO:0000256" key="1">
    <source>
        <dbReference type="SAM" id="SignalP"/>
    </source>
</evidence>
<organism evidence="3 4">
    <name type="scientific">Pedobacter rhizosphaerae</name>
    <dbReference type="NCBI Taxonomy" id="390241"/>
    <lineage>
        <taxon>Bacteria</taxon>
        <taxon>Pseudomonadati</taxon>
        <taxon>Bacteroidota</taxon>
        <taxon>Sphingobacteriia</taxon>
        <taxon>Sphingobacteriales</taxon>
        <taxon>Sphingobacteriaceae</taxon>
        <taxon>Pedobacter</taxon>
    </lineage>
</organism>
<keyword evidence="4" id="KW-1185">Reference proteome</keyword>
<dbReference type="RefSeq" id="WP_090889204.1">
    <property type="nucleotide sequence ID" value="NZ_FOGG01000048.1"/>
</dbReference>
<name>A0A1H9VS85_9SPHI</name>
<keyword evidence="1" id="KW-0732">Signal</keyword>